<evidence type="ECO:0000313" key="3">
    <source>
        <dbReference type="Proteomes" id="UP000030762"/>
    </source>
</evidence>
<feature type="transmembrane region" description="Helical" evidence="1">
    <location>
        <begin position="40"/>
        <end position="60"/>
    </location>
</feature>
<keyword evidence="1" id="KW-0812">Transmembrane</keyword>
<dbReference type="RefSeq" id="XP_008608325.1">
    <property type="nucleotide sequence ID" value="XM_008610103.1"/>
</dbReference>
<protein>
    <submittedName>
        <fullName evidence="2">Uncharacterized protein</fullName>
    </submittedName>
</protein>
<dbReference type="OMA" id="AGPGMLF"/>
<evidence type="ECO:0000313" key="2">
    <source>
        <dbReference type="EMBL" id="EQC37998.1"/>
    </source>
</evidence>
<dbReference type="VEuPathDB" id="FungiDB:SDRG_04428"/>
<keyword evidence="1" id="KW-1133">Transmembrane helix</keyword>
<proteinExistence type="predicted"/>
<dbReference type="AlphaFoldDB" id="T0RZR0"/>
<dbReference type="InParanoid" id="T0RZR0"/>
<sequence length="170" mass="18569">MDWISFLAAFLVRHQCVIAELHRLLPSPTTLVAVADSLLVRYASCTLVLVGSVYILYTVVTRLPFLTYVAALYMSVVGLALAHALEMPVQYEVVLAPLVAAVAGSHPHLARLGSIVLWSATVWTQLYVSTSPALIKHTEAQGLFVMPLLFRREFADILCLAGPGMLFFLG</sequence>
<reference evidence="2 3" key="1">
    <citation type="submission" date="2012-04" db="EMBL/GenBank/DDBJ databases">
        <title>The Genome Sequence of Saprolegnia declina VS20.</title>
        <authorList>
            <consortium name="The Broad Institute Genome Sequencing Platform"/>
            <person name="Russ C."/>
            <person name="Nusbaum C."/>
            <person name="Tyler B."/>
            <person name="van West P."/>
            <person name="Dieguez-Uribeondo J."/>
            <person name="de Bruijn I."/>
            <person name="Tripathy S."/>
            <person name="Jiang R."/>
            <person name="Young S.K."/>
            <person name="Zeng Q."/>
            <person name="Gargeya S."/>
            <person name="Fitzgerald M."/>
            <person name="Haas B."/>
            <person name="Abouelleil A."/>
            <person name="Alvarado L."/>
            <person name="Arachchi H.M."/>
            <person name="Berlin A."/>
            <person name="Chapman S.B."/>
            <person name="Goldberg J."/>
            <person name="Griggs A."/>
            <person name="Gujja S."/>
            <person name="Hansen M."/>
            <person name="Howarth C."/>
            <person name="Imamovic A."/>
            <person name="Larimer J."/>
            <person name="McCowen C."/>
            <person name="Montmayeur A."/>
            <person name="Murphy C."/>
            <person name="Neiman D."/>
            <person name="Pearson M."/>
            <person name="Priest M."/>
            <person name="Roberts A."/>
            <person name="Saif S."/>
            <person name="Shea T."/>
            <person name="Sisk P."/>
            <person name="Sykes S."/>
            <person name="Wortman J."/>
            <person name="Nusbaum C."/>
            <person name="Birren B."/>
        </authorList>
    </citation>
    <scope>NUCLEOTIDE SEQUENCE [LARGE SCALE GENOMIC DNA]</scope>
    <source>
        <strain evidence="2 3">VS20</strain>
    </source>
</reference>
<dbReference type="EMBL" id="JH767142">
    <property type="protein sequence ID" value="EQC37998.1"/>
    <property type="molecule type" value="Genomic_DNA"/>
</dbReference>
<dbReference type="OrthoDB" id="10363685at2759"/>
<keyword evidence="3" id="KW-1185">Reference proteome</keyword>
<keyword evidence="1" id="KW-0472">Membrane</keyword>
<dbReference type="Proteomes" id="UP000030762">
    <property type="component" value="Unassembled WGS sequence"/>
</dbReference>
<name>T0RZR0_SAPDV</name>
<evidence type="ECO:0000256" key="1">
    <source>
        <dbReference type="SAM" id="Phobius"/>
    </source>
</evidence>
<feature type="transmembrane region" description="Helical" evidence="1">
    <location>
        <begin position="65"/>
        <end position="85"/>
    </location>
</feature>
<organism evidence="2 3">
    <name type="scientific">Saprolegnia diclina (strain VS20)</name>
    <dbReference type="NCBI Taxonomy" id="1156394"/>
    <lineage>
        <taxon>Eukaryota</taxon>
        <taxon>Sar</taxon>
        <taxon>Stramenopiles</taxon>
        <taxon>Oomycota</taxon>
        <taxon>Saprolegniomycetes</taxon>
        <taxon>Saprolegniales</taxon>
        <taxon>Saprolegniaceae</taxon>
        <taxon>Saprolegnia</taxon>
    </lineage>
</organism>
<dbReference type="GeneID" id="19945155"/>
<accession>T0RZR0</accession>
<gene>
    <name evidence="2" type="ORF">SDRG_04428</name>
</gene>